<evidence type="ECO:0000313" key="2">
    <source>
        <dbReference type="EMBL" id="ADN08864.1"/>
    </source>
</evidence>
<proteinExistence type="predicted"/>
<dbReference type="HOGENOM" id="CLU_2014084_0_0_7"/>
<keyword evidence="1" id="KW-1133">Transmembrane helix</keyword>
<feature type="transmembrane region" description="Helical" evidence="1">
    <location>
        <begin position="64"/>
        <end position="88"/>
    </location>
</feature>
<protein>
    <submittedName>
        <fullName evidence="2">Uncharacterized protein</fullName>
    </submittedName>
</protein>
<organism evidence="2 3">
    <name type="scientific">Sulfurimonas autotrophica (strain ATCC BAA-671 / DSM 16294 / JCM 11897 / OK10)</name>
    <dbReference type="NCBI Taxonomy" id="563040"/>
    <lineage>
        <taxon>Bacteria</taxon>
        <taxon>Pseudomonadati</taxon>
        <taxon>Campylobacterota</taxon>
        <taxon>Epsilonproteobacteria</taxon>
        <taxon>Campylobacterales</taxon>
        <taxon>Sulfurimonadaceae</taxon>
        <taxon>Sulfurimonas</taxon>
    </lineage>
</organism>
<name>E0UQY3_SULAO</name>
<keyword evidence="3" id="KW-1185">Reference proteome</keyword>
<dbReference type="STRING" id="563040.Saut_0815"/>
<dbReference type="EMBL" id="CP002205">
    <property type="protein sequence ID" value="ADN08864.1"/>
    <property type="molecule type" value="Genomic_DNA"/>
</dbReference>
<keyword evidence="1" id="KW-0472">Membrane</keyword>
<dbReference type="AlphaFoldDB" id="E0UQY3"/>
<feature type="transmembrane region" description="Helical" evidence="1">
    <location>
        <begin position="100"/>
        <end position="129"/>
    </location>
</feature>
<evidence type="ECO:0000256" key="1">
    <source>
        <dbReference type="SAM" id="Phobius"/>
    </source>
</evidence>
<dbReference type="OrthoDB" id="5334279at2"/>
<gene>
    <name evidence="2" type="ordered locus">Saut_0815</name>
</gene>
<dbReference type="eggNOG" id="ENOG5031ARZ">
    <property type="taxonomic scope" value="Bacteria"/>
</dbReference>
<reference evidence="3" key="1">
    <citation type="journal article" date="2010" name="Stand. Genomic Sci.">
        <title>Complete genome sequence of Sulfurimonas autotrophica type strain (OK10).</title>
        <authorList>
            <person name="Sikorski J."/>
            <person name="Munk C."/>
            <person name="Lapidus A."/>
            <person name="Djao O."/>
            <person name="Lucas S."/>
            <person name="Glavina Del Rio T."/>
            <person name="Nolan M."/>
            <person name="Tice H."/>
            <person name="Han C."/>
            <person name="Cheng J."/>
            <person name="Tapia R."/>
            <person name="Goodwin L."/>
            <person name="Pitluck S."/>
            <person name="Liolios K."/>
            <person name="Ivanova N."/>
            <person name="Mavromatis K."/>
            <person name="Mikhailova N."/>
            <person name="Pati A."/>
            <person name="Sims D."/>
            <person name="Meincke L."/>
            <person name="Brettin T."/>
            <person name="Detter J."/>
            <person name="Chen A."/>
            <person name="Palaniappan K."/>
            <person name="Land M."/>
            <person name="Hauser L."/>
            <person name="Chang Y."/>
            <person name="Jeffries C."/>
            <person name="Rohde M."/>
            <person name="Lang E."/>
            <person name="Spring S."/>
            <person name="Goker M."/>
            <person name="Woyke T."/>
            <person name="Bristow J."/>
            <person name="Eisen J."/>
            <person name="Markowitz V."/>
            <person name="Hugenholtz P."/>
            <person name="Kyrpides N."/>
            <person name="Klenk H."/>
        </authorList>
    </citation>
    <scope>NUCLEOTIDE SEQUENCE [LARGE SCALE GENOMIC DNA]</scope>
    <source>
        <strain evidence="3">ATCC BAA-671 / DSM 16294 / JCM 11897 / OK10</strain>
    </source>
</reference>
<sequence length="135" mass="16068">MNETTEDELNQKRNMLYYNQLIMNERRAKSMHEKKAKVAKKRASFGAQKVDFKDYLFVPDEWEFVAYTIYVVGVPYITGAFFLFLFVANASWENFQLLNLNAFPIVWLIGYEIVSICLLIWIMILYLTYDTEDEF</sequence>
<evidence type="ECO:0000313" key="3">
    <source>
        <dbReference type="Proteomes" id="UP000007803"/>
    </source>
</evidence>
<dbReference type="Proteomes" id="UP000007803">
    <property type="component" value="Chromosome"/>
</dbReference>
<dbReference type="KEGG" id="sua:Saut_0815"/>
<keyword evidence="1" id="KW-0812">Transmembrane</keyword>
<accession>E0UQY3</accession>
<dbReference type="RefSeq" id="WP_013326620.1">
    <property type="nucleotide sequence ID" value="NC_014506.1"/>
</dbReference>